<dbReference type="Proteomes" id="UP000215506">
    <property type="component" value="Unassembled WGS sequence"/>
</dbReference>
<evidence type="ECO:0000259" key="1">
    <source>
        <dbReference type="Pfam" id="PF14534"/>
    </source>
</evidence>
<accession>A0A231GY01</accession>
<comment type="caution">
    <text evidence="2">The sequence shown here is derived from an EMBL/GenBank/DDBJ whole genome shotgun (WGS) entry which is preliminary data.</text>
</comment>
<feature type="domain" description="DUF4440" evidence="1">
    <location>
        <begin position="24"/>
        <end position="125"/>
    </location>
</feature>
<evidence type="ECO:0000313" key="3">
    <source>
        <dbReference type="Proteomes" id="UP000215506"/>
    </source>
</evidence>
<dbReference type="InterPro" id="IPR032710">
    <property type="entry name" value="NTF2-like_dom_sf"/>
</dbReference>
<evidence type="ECO:0000313" key="2">
    <source>
        <dbReference type="EMBL" id="OXR41411.1"/>
    </source>
</evidence>
<name>A0A231GY01_9NOCA</name>
<keyword evidence="3" id="KW-1185">Reference proteome</keyword>
<reference evidence="2 3" key="1">
    <citation type="submission" date="2017-07" db="EMBL/GenBank/DDBJ databases">
        <title>First draft Genome Sequence of Nocardia cerradoensis isolated from human infection.</title>
        <authorList>
            <person name="Carrasco G."/>
        </authorList>
    </citation>
    <scope>NUCLEOTIDE SEQUENCE [LARGE SCALE GENOMIC DNA]</scope>
    <source>
        <strain evidence="2 3">CNM20130759</strain>
    </source>
</reference>
<dbReference type="NCBIfam" id="TIGR02246">
    <property type="entry name" value="SgcJ/EcaC family oxidoreductase"/>
    <property type="match status" value="1"/>
</dbReference>
<dbReference type="Gene3D" id="3.10.450.50">
    <property type="match status" value="1"/>
</dbReference>
<organism evidence="2 3">
    <name type="scientific">Nocardia cerradoensis</name>
    <dbReference type="NCBI Taxonomy" id="85688"/>
    <lineage>
        <taxon>Bacteria</taxon>
        <taxon>Bacillati</taxon>
        <taxon>Actinomycetota</taxon>
        <taxon>Actinomycetes</taxon>
        <taxon>Mycobacteriales</taxon>
        <taxon>Nocardiaceae</taxon>
        <taxon>Nocardia</taxon>
    </lineage>
</organism>
<proteinExistence type="predicted"/>
<dbReference type="AlphaFoldDB" id="A0A231GY01"/>
<dbReference type="Pfam" id="PF14534">
    <property type="entry name" value="DUF4440"/>
    <property type="match status" value="1"/>
</dbReference>
<gene>
    <name evidence="2" type="ORF">B7C42_06554</name>
</gene>
<dbReference type="EMBL" id="NGAF01000020">
    <property type="protein sequence ID" value="OXR41411.1"/>
    <property type="molecule type" value="Genomic_DNA"/>
</dbReference>
<dbReference type="InterPro" id="IPR011944">
    <property type="entry name" value="Steroid_delta5-4_isomerase"/>
</dbReference>
<protein>
    <recommendedName>
        <fullName evidence="1">DUF4440 domain-containing protein</fullName>
    </recommendedName>
</protein>
<dbReference type="SUPFAM" id="SSF54427">
    <property type="entry name" value="NTF2-like"/>
    <property type="match status" value="1"/>
</dbReference>
<sequence>MTQRPTLDDPVARTTAQRVVADFAAELQRAGETGDADLYDHSFAADVLWGSPFGATVVGYDQLNPIHHRLMAGQVAPPSTFEVVAATTPAPGVVVAQIRRRAADPAGFSETAMYVLVERDGRWWLAAAQNTPFEPEKSALRRTA</sequence>
<dbReference type="RefSeq" id="WP_094027612.1">
    <property type="nucleotide sequence ID" value="NZ_NGAF01000020.1"/>
</dbReference>
<dbReference type="InterPro" id="IPR027843">
    <property type="entry name" value="DUF4440"/>
</dbReference>